<gene>
    <name evidence="10" type="ORF">WH95_15100</name>
</gene>
<dbReference type="Pfam" id="PF00857">
    <property type="entry name" value="Isochorismatase"/>
    <property type="match status" value="1"/>
</dbReference>
<organism evidence="10 11">
    <name type="scientific">Kiloniella litopenaei</name>
    <dbReference type="NCBI Taxonomy" id="1549748"/>
    <lineage>
        <taxon>Bacteria</taxon>
        <taxon>Pseudomonadati</taxon>
        <taxon>Pseudomonadota</taxon>
        <taxon>Alphaproteobacteria</taxon>
        <taxon>Rhodospirillales</taxon>
        <taxon>Kiloniellaceae</taxon>
        <taxon>Kiloniella</taxon>
    </lineage>
</organism>
<evidence type="ECO:0000259" key="9">
    <source>
        <dbReference type="Pfam" id="PF00857"/>
    </source>
</evidence>
<evidence type="ECO:0000256" key="5">
    <source>
        <dbReference type="ARBA" id="ARBA00037900"/>
    </source>
</evidence>
<dbReference type="RefSeq" id="WP_046508749.1">
    <property type="nucleotide sequence ID" value="NZ_LANI01000022.1"/>
</dbReference>
<comment type="similarity">
    <text evidence="1">Belongs to the isochorismatase family.</text>
</comment>
<dbReference type="STRING" id="1549748.WH95_15100"/>
<keyword evidence="11" id="KW-1185">Reference proteome</keyword>
<reference evidence="10 11" key="1">
    <citation type="submission" date="2015-03" db="EMBL/GenBank/DDBJ databases">
        <title>Genome sequence of Kiloniella sp. P1-1, isolated from the gut microflora of Pacific white shrimp, Penaeus vannamei.</title>
        <authorList>
            <person name="Shao Z."/>
            <person name="Wang L."/>
            <person name="Li X."/>
        </authorList>
    </citation>
    <scope>NUCLEOTIDE SEQUENCE [LARGE SCALE GENOMIC DNA]</scope>
    <source>
        <strain evidence="10 11">P1-1</strain>
    </source>
</reference>
<evidence type="ECO:0000256" key="6">
    <source>
        <dbReference type="ARBA" id="ARBA00039017"/>
    </source>
</evidence>
<dbReference type="Gene3D" id="3.40.50.850">
    <property type="entry name" value="Isochorismatase-like"/>
    <property type="match status" value="1"/>
</dbReference>
<keyword evidence="3" id="KW-0479">Metal-binding</keyword>
<dbReference type="NCBIfam" id="NF008623">
    <property type="entry name" value="PRK11609.1"/>
    <property type="match status" value="1"/>
</dbReference>
<accession>A0A0M2R2G0</accession>
<dbReference type="InterPro" id="IPR000868">
    <property type="entry name" value="Isochorismatase-like_dom"/>
</dbReference>
<dbReference type="GO" id="GO:0008936">
    <property type="term" value="F:nicotinamidase activity"/>
    <property type="evidence" value="ECO:0007669"/>
    <property type="project" value="UniProtKB-EC"/>
</dbReference>
<evidence type="ECO:0000256" key="7">
    <source>
        <dbReference type="ARBA" id="ARBA00043224"/>
    </source>
</evidence>
<evidence type="ECO:0000256" key="4">
    <source>
        <dbReference type="ARBA" id="ARBA00022801"/>
    </source>
</evidence>
<dbReference type="InterPro" id="IPR052347">
    <property type="entry name" value="Isochorismatase_Nicotinamidase"/>
</dbReference>
<evidence type="ECO:0000256" key="1">
    <source>
        <dbReference type="ARBA" id="ARBA00006336"/>
    </source>
</evidence>
<keyword evidence="4" id="KW-0378">Hydrolase</keyword>
<dbReference type="EMBL" id="LANI01000022">
    <property type="protein sequence ID" value="KKJ76082.1"/>
    <property type="molecule type" value="Genomic_DNA"/>
</dbReference>
<dbReference type="InterPro" id="IPR036380">
    <property type="entry name" value="Isochorismatase-like_sf"/>
</dbReference>
<dbReference type="AlphaFoldDB" id="A0A0M2R2G0"/>
<evidence type="ECO:0000256" key="8">
    <source>
        <dbReference type="ARBA" id="ARBA00072277"/>
    </source>
</evidence>
<keyword evidence="2" id="KW-0662">Pyridine nucleotide biosynthesis</keyword>
<proteinExistence type="inferred from homology"/>
<protein>
    <recommendedName>
        <fullName evidence="8">Nicotinamidase</fullName>
        <ecNumber evidence="6">3.5.1.19</ecNumber>
    </recommendedName>
    <alternativeName>
        <fullName evidence="7">Nicotinamide deamidase</fullName>
    </alternativeName>
</protein>
<sequence length="211" mass="23323">MSYSLDLSSRDALLVIDLQNDFCTGGALAVPDGEAIVPVVNRLIDRFPHALATQDWHPEGHLSFASSHEGQTPYGTIELSYGTQVLWPDHCVQGHDGSTLHKDLNKTALELILRKGFRKEIDSYSAFFENDKTTSTGLTGYLKERQIERVFLCGLATDFCVYYSAIDAIKQGFETFVIADACRAIDLEGSLAKAMTHMRESGVEILSSDEL</sequence>
<dbReference type="CDD" id="cd01011">
    <property type="entry name" value="nicotinamidase"/>
    <property type="match status" value="1"/>
</dbReference>
<comment type="caution">
    <text evidence="10">The sequence shown here is derived from an EMBL/GenBank/DDBJ whole genome shotgun (WGS) entry which is preliminary data.</text>
</comment>
<dbReference type="GO" id="GO:0019363">
    <property type="term" value="P:pyridine nucleotide biosynthetic process"/>
    <property type="evidence" value="ECO:0007669"/>
    <property type="project" value="UniProtKB-KW"/>
</dbReference>
<dbReference type="Proteomes" id="UP000034491">
    <property type="component" value="Unassembled WGS sequence"/>
</dbReference>
<dbReference type="PATRIC" id="fig|1549748.8.peg.1775"/>
<dbReference type="SUPFAM" id="SSF52499">
    <property type="entry name" value="Isochorismatase-like hydrolases"/>
    <property type="match status" value="1"/>
</dbReference>
<comment type="pathway">
    <text evidence="5">Cofactor biosynthesis; nicotinate biosynthesis; nicotinate from nicotinamide: step 1/1.</text>
</comment>
<evidence type="ECO:0000256" key="3">
    <source>
        <dbReference type="ARBA" id="ARBA00022723"/>
    </source>
</evidence>
<evidence type="ECO:0000313" key="10">
    <source>
        <dbReference type="EMBL" id="KKJ76082.1"/>
    </source>
</evidence>
<dbReference type="GO" id="GO:0046872">
    <property type="term" value="F:metal ion binding"/>
    <property type="evidence" value="ECO:0007669"/>
    <property type="project" value="UniProtKB-KW"/>
</dbReference>
<evidence type="ECO:0000313" key="11">
    <source>
        <dbReference type="Proteomes" id="UP000034491"/>
    </source>
</evidence>
<feature type="domain" description="Isochorismatase-like" evidence="9">
    <location>
        <begin position="12"/>
        <end position="210"/>
    </location>
</feature>
<dbReference type="PANTHER" id="PTHR11080:SF2">
    <property type="entry name" value="LD05707P"/>
    <property type="match status" value="1"/>
</dbReference>
<dbReference type="OrthoDB" id="9791276at2"/>
<evidence type="ECO:0000256" key="2">
    <source>
        <dbReference type="ARBA" id="ARBA00022642"/>
    </source>
</evidence>
<name>A0A0M2R2G0_9PROT</name>
<dbReference type="EC" id="3.5.1.19" evidence="6"/>
<dbReference type="PANTHER" id="PTHR11080">
    <property type="entry name" value="PYRAZINAMIDASE/NICOTINAMIDASE"/>
    <property type="match status" value="1"/>
</dbReference>
<dbReference type="FunFam" id="3.40.50.850:FF:000006">
    <property type="entry name" value="Bifunctional pyrazinamidase/nicotinamidase"/>
    <property type="match status" value="1"/>
</dbReference>